<evidence type="ECO:0000256" key="1">
    <source>
        <dbReference type="SAM" id="Phobius"/>
    </source>
</evidence>
<keyword evidence="1" id="KW-1133">Transmembrane helix</keyword>
<feature type="transmembrane region" description="Helical" evidence="1">
    <location>
        <begin position="93"/>
        <end position="110"/>
    </location>
</feature>
<feature type="transmembrane region" description="Helical" evidence="1">
    <location>
        <begin position="54"/>
        <end position="72"/>
    </location>
</feature>
<sequence length="132" mass="15022">MEHYTLKEHIIRSYDVMVLGIAYLIFGLASSYIINRFSSTAQPLDNKTKLILEIGAEVAVTVLFSYFIHIIIEKTPLPMAGTDEIKRQLIKQVRGGIVIAFAMFTLQVKLRNKIQYFFYGKADNYQLVGLDG</sequence>
<keyword evidence="1" id="KW-0812">Transmembrane</keyword>
<protein>
    <submittedName>
        <fullName evidence="2">Uncharacterized protein</fullName>
    </submittedName>
</protein>
<organism evidence="2">
    <name type="scientific">Marseillevirus LCMAC201</name>
    <dbReference type="NCBI Taxonomy" id="2506605"/>
    <lineage>
        <taxon>Viruses</taxon>
        <taxon>Varidnaviria</taxon>
        <taxon>Bamfordvirae</taxon>
        <taxon>Nucleocytoviricota</taxon>
        <taxon>Megaviricetes</taxon>
        <taxon>Pimascovirales</taxon>
        <taxon>Pimascovirales incertae sedis</taxon>
        <taxon>Marseilleviridae</taxon>
    </lineage>
</organism>
<evidence type="ECO:0000313" key="2">
    <source>
        <dbReference type="EMBL" id="QBK87255.1"/>
    </source>
</evidence>
<dbReference type="EMBL" id="MK500346">
    <property type="protein sequence ID" value="QBK87255.1"/>
    <property type="molecule type" value="Genomic_DNA"/>
</dbReference>
<name>A0A481YWT9_9VIRU</name>
<gene>
    <name evidence="2" type="ORF">LCMAC201_01570</name>
</gene>
<proteinExistence type="predicted"/>
<keyword evidence="1" id="KW-0472">Membrane</keyword>
<feature type="transmembrane region" description="Helical" evidence="1">
    <location>
        <begin position="16"/>
        <end position="34"/>
    </location>
</feature>
<accession>A0A481YWT9</accession>
<reference evidence="2" key="1">
    <citation type="journal article" date="2019" name="MBio">
        <title>Virus Genomes from Deep Sea Sediments Expand the Ocean Megavirome and Support Independent Origins of Viral Gigantism.</title>
        <authorList>
            <person name="Backstrom D."/>
            <person name="Yutin N."/>
            <person name="Jorgensen S.L."/>
            <person name="Dharamshi J."/>
            <person name="Homa F."/>
            <person name="Zaremba-Niedwiedzka K."/>
            <person name="Spang A."/>
            <person name="Wolf Y.I."/>
            <person name="Koonin E.V."/>
            <person name="Ettema T.J."/>
        </authorList>
    </citation>
    <scope>NUCLEOTIDE SEQUENCE</scope>
</reference>